<dbReference type="Gene3D" id="3.40.630.30">
    <property type="match status" value="1"/>
</dbReference>
<dbReference type="InterPro" id="IPR000182">
    <property type="entry name" value="GNAT_dom"/>
</dbReference>
<dbReference type="GO" id="GO:0016747">
    <property type="term" value="F:acyltransferase activity, transferring groups other than amino-acyl groups"/>
    <property type="evidence" value="ECO:0007669"/>
    <property type="project" value="InterPro"/>
</dbReference>
<evidence type="ECO:0000313" key="3">
    <source>
        <dbReference type="Proteomes" id="UP000054773"/>
    </source>
</evidence>
<organism evidence="2 3">
    <name type="scientific">Legionella erythra</name>
    <dbReference type="NCBI Taxonomy" id="448"/>
    <lineage>
        <taxon>Bacteria</taxon>
        <taxon>Pseudomonadati</taxon>
        <taxon>Pseudomonadota</taxon>
        <taxon>Gammaproteobacteria</taxon>
        <taxon>Legionellales</taxon>
        <taxon>Legionellaceae</taxon>
        <taxon>Legionella</taxon>
    </lineage>
</organism>
<keyword evidence="2" id="KW-0808">Transferase</keyword>
<feature type="domain" description="N-acetyltransferase" evidence="1">
    <location>
        <begin position="15"/>
        <end position="151"/>
    </location>
</feature>
<dbReference type="PANTHER" id="PTHR43610">
    <property type="entry name" value="BLL6696 PROTEIN"/>
    <property type="match status" value="1"/>
</dbReference>
<sequence length="205" mass="23640">MNTLPLPILQGNSFYLEPLLPAHREALQRAADDERIWTYMPMQAHGAFFDAWFADSLAKQADKTQLTYVIRRLNDDLVMGSRSYYDIVPAHRRLEIGYGWLKPSFWGCGVNPEVFALMLAQAFEQWQFNRVQIATDPRNKRSYNQLKKLGASEEGLLRQHMIHHQGLITDTVVFSIIAKDWPLIKARLWGGLKTVAKIDSTDDRH</sequence>
<reference evidence="2 3" key="1">
    <citation type="submission" date="2015-11" db="EMBL/GenBank/DDBJ databases">
        <title>Genomic analysis of 38 Legionella species identifies large and diverse effector repertoires.</title>
        <authorList>
            <person name="Burstein D."/>
            <person name="Amaro F."/>
            <person name="Zusman T."/>
            <person name="Lifshitz Z."/>
            <person name="Cohen O."/>
            <person name="Gilbert J.A."/>
            <person name="Pupko T."/>
            <person name="Shuman H.A."/>
            <person name="Segal G."/>
        </authorList>
    </citation>
    <scope>NUCLEOTIDE SEQUENCE [LARGE SCALE GENOMIC DNA]</scope>
    <source>
        <strain evidence="2 3">SE-32A-C8</strain>
    </source>
</reference>
<dbReference type="Proteomes" id="UP000054773">
    <property type="component" value="Unassembled WGS sequence"/>
</dbReference>
<dbReference type="PANTHER" id="PTHR43610:SF1">
    <property type="entry name" value="N-ACETYLTRANSFERASE DOMAIN-CONTAINING PROTEIN"/>
    <property type="match status" value="1"/>
</dbReference>
<comment type="caution">
    <text evidence="2">The sequence shown here is derived from an EMBL/GenBank/DDBJ whole genome shotgun (WGS) entry which is preliminary data.</text>
</comment>
<evidence type="ECO:0000313" key="2">
    <source>
        <dbReference type="EMBL" id="KTC98392.1"/>
    </source>
</evidence>
<name>A0A0W0TSD3_LEGER</name>
<accession>A0A0W0TSD3</accession>
<keyword evidence="3" id="KW-1185">Reference proteome</keyword>
<gene>
    <name evidence="2" type="ORF">Lery_0955</name>
</gene>
<dbReference type="InterPro" id="IPR016181">
    <property type="entry name" value="Acyl_CoA_acyltransferase"/>
</dbReference>
<dbReference type="RefSeq" id="WP_237759146.1">
    <property type="nucleotide sequence ID" value="NZ_CAAAHY010000023.1"/>
</dbReference>
<dbReference type="PATRIC" id="fig|448.7.peg.1000"/>
<dbReference type="Pfam" id="PF13302">
    <property type="entry name" value="Acetyltransf_3"/>
    <property type="match status" value="1"/>
</dbReference>
<dbReference type="SUPFAM" id="SSF55729">
    <property type="entry name" value="Acyl-CoA N-acyltransferases (Nat)"/>
    <property type="match status" value="1"/>
</dbReference>
<proteinExistence type="predicted"/>
<protein>
    <submittedName>
        <fullName evidence="2">GNAT family acetyltransferase</fullName>
    </submittedName>
</protein>
<evidence type="ECO:0000259" key="1">
    <source>
        <dbReference type="Pfam" id="PF13302"/>
    </source>
</evidence>
<dbReference type="EMBL" id="LNYA01000021">
    <property type="protein sequence ID" value="KTC98392.1"/>
    <property type="molecule type" value="Genomic_DNA"/>
</dbReference>
<dbReference type="STRING" id="448.Lery_0955"/>
<dbReference type="AlphaFoldDB" id="A0A0W0TSD3"/>